<dbReference type="PANTHER" id="PTHR43334">
    <property type="entry name" value="ACETATE--COA LIGASE [ADP-FORMING]"/>
    <property type="match status" value="1"/>
</dbReference>
<dbReference type="InterPro" id="IPR051538">
    <property type="entry name" value="Acyl-CoA_Synth/Transferase"/>
</dbReference>
<dbReference type="InterPro" id="IPR011761">
    <property type="entry name" value="ATP-grasp"/>
</dbReference>
<accession>A0A5C6E9G1</accession>
<keyword evidence="2 5" id="KW-0547">Nucleotide-binding</keyword>
<dbReference type="InterPro" id="IPR016181">
    <property type="entry name" value="Acyl_CoA_acyltransferase"/>
</dbReference>
<dbReference type="GO" id="GO:0043758">
    <property type="term" value="F:acetate-CoA ligase (ADP-forming) activity"/>
    <property type="evidence" value="ECO:0007669"/>
    <property type="project" value="InterPro"/>
</dbReference>
<dbReference type="GO" id="GO:0004775">
    <property type="term" value="F:succinate-CoA ligase (ADP-forming) activity"/>
    <property type="evidence" value="ECO:0007669"/>
    <property type="project" value="UniProtKB-EC"/>
</dbReference>
<feature type="domain" description="N-acetyltransferase" evidence="7">
    <location>
        <begin position="750"/>
        <end position="905"/>
    </location>
</feature>
<name>A0A5C6E9G1_9BACT</name>
<dbReference type="GO" id="GO:0016747">
    <property type="term" value="F:acyltransferase activity, transferring groups other than amino-acyl groups"/>
    <property type="evidence" value="ECO:0007669"/>
    <property type="project" value="InterPro"/>
</dbReference>
<dbReference type="GO" id="GO:0005524">
    <property type="term" value="F:ATP binding"/>
    <property type="evidence" value="ECO:0007669"/>
    <property type="project" value="UniProtKB-UniRule"/>
</dbReference>
<dbReference type="InterPro" id="IPR016102">
    <property type="entry name" value="Succinyl-CoA_synth-like"/>
</dbReference>
<keyword evidence="1 8" id="KW-0436">Ligase</keyword>
<evidence type="ECO:0000256" key="3">
    <source>
        <dbReference type="ARBA" id="ARBA00022840"/>
    </source>
</evidence>
<dbReference type="InterPro" id="IPR032875">
    <property type="entry name" value="Succ_CoA_lig_flav_dom"/>
</dbReference>
<comment type="similarity">
    <text evidence="4">In the N-terminal section; belongs to the acetate CoA ligase alpha subunit family.</text>
</comment>
<dbReference type="Gene3D" id="3.30.470.20">
    <property type="entry name" value="ATP-grasp fold, B domain"/>
    <property type="match status" value="1"/>
</dbReference>
<dbReference type="Gene3D" id="3.40.50.261">
    <property type="entry name" value="Succinyl-CoA synthetase domains"/>
    <property type="match status" value="2"/>
</dbReference>
<dbReference type="Gene3D" id="3.30.1490.20">
    <property type="entry name" value="ATP-grasp fold, A domain"/>
    <property type="match status" value="1"/>
</dbReference>
<dbReference type="Pfam" id="PF13380">
    <property type="entry name" value="CoA_binding_2"/>
    <property type="match status" value="1"/>
</dbReference>
<dbReference type="EC" id="6.2.1.5" evidence="8"/>
<dbReference type="EMBL" id="SJPY01000001">
    <property type="protein sequence ID" value="TWU45612.1"/>
    <property type="molecule type" value="Genomic_DNA"/>
</dbReference>
<feature type="domain" description="ATP-grasp" evidence="6">
    <location>
        <begin position="497"/>
        <end position="533"/>
    </location>
</feature>
<evidence type="ECO:0000259" key="6">
    <source>
        <dbReference type="PROSITE" id="PS50975"/>
    </source>
</evidence>
<dbReference type="Proteomes" id="UP000315471">
    <property type="component" value="Unassembled WGS sequence"/>
</dbReference>
<dbReference type="SUPFAM" id="SSF56059">
    <property type="entry name" value="Glutathione synthetase ATP-binding domain-like"/>
    <property type="match status" value="1"/>
</dbReference>
<keyword evidence="9" id="KW-1185">Reference proteome</keyword>
<organism evidence="8 9">
    <name type="scientific">Novipirellula aureliae</name>
    <dbReference type="NCBI Taxonomy" id="2527966"/>
    <lineage>
        <taxon>Bacteria</taxon>
        <taxon>Pseudomonadati</taxon>
        <taxon>Planctomycetota</taxon>
        <taxon>Planctomycetia</taxon>
        <taxon>Pirellulales</taxon>
        <taxon>Pirellulaceae</taxon>
        <taxon>Novipirellula</taxon>
    </lineage>
</organism>
<dbReference type="Pfam" id="PF00583">
    <property type="entry name" value="Acetyltransf_1"/>
    <property type="match status" value="1"/>
</dbReference>
<evidence type="ECO:0000313" key="9">
    <source>
        <dbReference type="Proteomes" id="UP000315471"/>
    </source>
</evidence>
<dbReference type="AlphaFoldDB" id="A0A5C6E9G1"/>
<evidence type="ECO:0000259" key="7">
    <source>
        <dbReference type="PROSITE" id="PS51186"/>
    </source>
</evidence>
<dbReference type="Gene3D" id="3.40.50.720">
    <property type="entry name" value="NAD(P)-binding Rossmann-like Domain"/>
    <property type="match status" value="1"/>
</dbReference>
<evidence type="ECO:0000256" key="5">
    <source>
        <dbReference type="PROSITE-ProRule" id="PRU00409"/>
    </source>
</evidence>
<evidence type="ECO:0000313" key="8">
    <source>
        <dbReference type="EMBL" id="TWU45612.1"/>
    </source>
</evidence>
<dbReference type="InterPro" id="IPR003781">
    <property type="entry name" value="CoA-bd"/>
</dbReference>
<dbReference type="SUPFAM" id="SSF52210">
    <property type="entry name" value="Succinyl-CoA synthetase domains"/>
    <property type="match status" value="2"/>
</dbReference>
<dbReference type="Pfam" id="PF19045">
    <property type="entry name" value="Ligase_CoA_2"/>
    <property type="match status" value="1"/>
</dbReference>
<dbReference type="SUPFAM" id="SSF51735">
    <property type="entry name" value="NAD(P)-binding Rossmann-fold domains"/>
    <property type="match status" value="1"/>
</dbReference>
<dbReference type="SUPFAM" id="SSF55729">
    <property type="entry name" value="Acyl-CoA N-acyltransferases (Nat)"/>
    <property type="match status" value="1"/>
</dbReference>
<dbReference type="OrthoDB" id="9807426at2"/>
<dbReference type="Pfam" id="PF13607">
    <property type="entry name" value="Succ_CoA_lig"/>
    <property type="match status" value="1"/>
</dbReference>
<dbReference type="InterPro" id="IPR036291">
    <property type="entry name" value="NAD(P)-bd_dom_sf"/>
</dbReference>
<reference evidence="8 9" key="1">
    <citation type="submission" date="2019-02" db="EMBL/GenBank/DDBJ databases">
        <title>Deep-cultivation of Planctomycetes and their phenomic and genomic characterization uncovers novel biology.</title>
        <authorList>
            <person name="Wiegand S."/>
            <person name="Jogler M."/>
            <person name="Boedeker C."/>
            <person name="Pinto D."/>
            <person name="Vollmers J."/>
            <person name="Rivas-Marin E."/>
            <person name="Kohn T."/>
            <person name="Peeters S.H."/>
            <person name="Heuer A."/>
            <person name="Rast P."/>
            <person name="Oberbeckmann S."/>
            <person name="Bunk B."/>
            <person name="Jeske O."/>
            <person name="Meyerdierks A."/>
            <person name="Storesund J.E."/>
            <person name="Kallscheuer N."/>
            <person name="Luecker S."/>
            <person name="Lage O.M."/>
            <person name="Pohl T."/>
            <person name="Merkel B.J."/>
            <person name="Hornburger P."/>
            <person name="Mueller R.-W."/>
            <person name="Bruemmer F."/>
            <person name="Labrenz M."/>
            <person name="Spormann A.M."/>
            <person name="Op Den Camp H."/>
            <person name="Overmann J."/>
            <person name="Amann R."/>
            <person name="Jetten M.S.M."/>
            <person name="Mascher T."/>
            <person name="Medema M.H."/>
            <person name="Devos D.P."/>
            <person name="Kaster A.-K."/>
            <person name="Ovreas L."/>
            <person name="Rohde M."/>
            <person name="Galperin M.Y."/>
            <person name="Jogler C."/>
        </authorList>
    </citation>
    <scope>NUCLEOTIDE SEQUENCE [LARGE SCALE GENOMIC DNA]</scope>
    <source>
        <strain evidence="8 9">Q31b</strain>
    </source>
</reference>
<proteinExistence type="inferred from homology"/>
<sequence length="905" mass="99660">MSIRNLDKIFAARHVAIVGATPRESSVGRTVIQNLIAGGYQGEIFPVNPRFEEIERVRCYSSFDDLPQTPDLAVIAIAAANVPDAIDRCGQAGIRGIVVLSAGFREVGKRGQELEQEILTVKKRYDNMRIVGPNCLGIISPHRGLNASFASDSPPKGRIAFISQSGALCTAVLDWAIEKKIGFSYFVSVGNMLDVGMADLIDYFSMDQYTDSIILYVESITDARRFMSAARAFTRSKPIIAYKAGRFTESALAAASHTGAMMGVDSVYEAAFARAGIVRVFEVGDLFDCAALLARKNETKGPRLAIVTNAGGPGVMATDALLQRQGTLATLSKQTLEKLVAILPSAWSHGNPIDILGDAPPQRYQDAIEIVLQDDNVDGLLVILSPQAMTAPVETAKVVLTSAKKTSKPVLAAWMGGVRVRPGMELMSDAGLPVYRTPEKAVSAFMYLVEYARRREILYETPRSIPVRFHLDQTKMRSVFEKLRSEGSDTLSEVASKTLLEAYNVPTTKTLVARSSNDAVTLAKRIGYPVVMKIFSPEITHKSEVGGVILNLTDPQGVADAFGQITLQAKQRRPDACIEGVTLQSMVTSPNGRELIVGAKRDPVFGSVLLIGAGGTMAEIMQDSSLELPPLSETLARRMIQSLRAWPMLGEFRGKPAVHLDRLVEVLMRISYLVANHPQIKELDINPLLVTPEDAVALDCRIILDRRDPGNLDSRNGSARESQSLYPHLAIRPYPSEFREQFTLSDHTPLLLRPIAPEDEPQWCDLVASCSPETLRMRFRYMFKATTHEMATRFCFTDYDRELAIAAEIQHEGKPVFVGVGRLVADVDHREAEFAVLVSDKWQGHGIGAILTDYCLQLCKRWKIQSVVAEMSPANQRMIDIFSHRDFKLSRNIAEDVVIARKKLV</sequence>
<dbReference type="SMART" id="SM00881">
    <property type="entry name" value="CoA_binding"/>
    <property type="match status" value="1"/>
</dbReference>
<dbReference type="InterPro" id="IPR043938">
    <property type="entry name" value="Ligase_CoA_dom"/>
</dbReference>
<evidence type="ECO:0000256" key="2">
    <source>
        <dbReference type="ARBA" id="ARBA00022741"/>
    </source>
</evidence>
<dbReference type="InterPro" id="IPR000182">
    <property type="entry name" value="GNAT_dom"/>
</dbReference>
<comment type="caution">
    <text evidence="8">The sequence shown here is derived from an EMBL/GenBank/DDBJ whole genome shotgun (WGS) entry which is preliminary data.</text>
</comment>
<dbReference type="GO" id="GO:0046872">
    <property type="term" value="F:metal ion binding"/>
    <property type="evidence" value="ECO:0007669"/>
    <property type="project" value="InterPro"/>
</dbReference>
<dbReference type="RefSeq" id="WP_146598281.1">
    <property type="nucleotide sequence ID" value="NZ_SJPY01000001.1"/>
</dbReference>
<dbReference type="FunFam" id="3.30.1490.20:FF:000020">
    <property type="entry name" value="Protein lysine acetyltransferase"/>
    <property type="match status" value="1"/>
</dbReference>
<keyword evidence="3 5" id="KW-0067">ATP-binding</keyword>
<evidence type="ECO:0000256" key="1">
    <source>
        <dbReference type="ARBA" id="ARBA00022598"/>
    </source>
</evidence>
<dbReference type="InterPro" id="IPR013815">
    <property type="entry name" value="ATP_grasp_subdomain_1"/>
</dbReference>
<dbReference type="Pfam" id="PF13549">
    <property type="entry name" value="ATP-grasp_5"/>
    <property type="match status" value="1"/>
</dbReference>
<evidence type="ECO:0000256" key="4">
    <source>
        <dbReference type="ARBA" id="ARBA00060888"/>
    </source>
</evidence>
<dbReference type="PROSITE" id="PS50975">
    <property type="entry name" value="ATP_GRASP"/>
    <property type="match status" value="1"/>
</dbReference>
<dbReference type="PROSITE" id="PS51186">
    <property type="entry name" value="GNAT"/>
    <property type="match status" value="1"/>
</dbReference>
<dbReference type="PANTHER" id="PTHR43334:SF1">
    <property type="entry name" value="3-HYDROXYPROPIONATE--COA LIGASE [ADP-FORMING]"/>
    <property type="match status" value="1"/>
</dbReference>
<dbReference type="Gene3D" id="3.40.630.30">
    <property type="match status" value="1"/>
</dbReference>
<gene>
    <name evidence="8" type="primary">sucD_2</name>
    <name evidence="8" type="ORF">Q31b_07880</name>
</gene>
<protein>
    <submittedName>
        <fullName evidence="8">Succinyl-CoA ligase [ADP-forming] subunit alpha</fullName>
        <ecNumber evidence="8">6.2.1.5</ecNumber>
    </submittedName>
</protein>